<accession>A0A0D6JCP1</accession>
<keyword evidence="3" id="KW-1185">Reference proteome</keyword>
<organism evidence="2 3">
    <name type="scientific">Candidatus Filomicrobium marinum</name>
    <dbReference type="NCBI Taxonomy" id="1608628"/>
    <lineage>
        <taxon>Bacteria</taxon>
        <taxon>Pseudomonadati</taxon>
        <taxon>Pseudomonadota</taxon>
        <taxon>Alphaproteobacteria</taxon>
        <taxon>Hyphomicrobiales</taxon>
        <taxon>Hyphomicrobiaceae</taxon>
        <taxon>Filomicrobium</taxon>
    </lineage>
</organism>
<keyword evidence="1" id="KW-0812">Transmembrane</keyword>
<dbReference type="AlphaFoldDB" id="A0A0D6JCP1"/>
<dbReference type="RefSeq" id="WP_139165291.1">
    <property type="nucleotide sequence ID" value="NZ_LN829118.1"/>
</dbReference>
<protein>
    <submittedName>
        <fullName evidence="2">Uncharacterized protein</fullName>
    </submittedName>
</protein>
<dbReference type="KEGG" id="fiy:BN1229_v1_1080"/>
<evidence type="ECO:0000313" key="2">
    <source>
        <dbReference type="EMBL" id="CPR17048.1"/>
    </source>
</evidence>
<keyword evidence="1" id="KW-1133">Transmembrane helix</keyword>
<evidence type="ECO:0000313" key="3">
    <source>
        <dbReference type="Proteomes" id="UP000033187"/>
    </source>
</evidence>
<keyword evidence="1" id="KW-0472">Membrane</keyword>
<gene>
    <name evidence="2" type="ORF">YBN1229_v1_1080</name>
</gene>
<evidence type="ECO:0000256" key="1">
    <source>
        <dbReference type="SAM" id="Phobius"/>
    </source>
</evidence>
<proteinExistence type="predicted"/>
<sequence>MFNLFQFLQSNFLKVSFVTLLVGTLWVTFAVTYALFRDTTNPTTMAAKASIVTVQATATKPSENSADGYQFWFRQRTSKPFTVPVEQAFAQPPSRQPASK</sequence>
<reference evidence="3" key="1">
    <citation type="submission" date="2015-02" db="EMBL/GenBank/DDBJ databases">
        <authorList>
            <person name="Chooi Y.-H."/>
        </authorList>
    </citation>
    <scope>NUCLEOTIDE SEQUENCE [LARGE SCALE GENOMIC DNA]</scope>
    <source>
        <strain evidence="3">strain Y</strain>
    </source>
</reference>
<feature type="transmembrane region" description="Helical" evidence="1">
    <location>
        <begin position="12"/>
        <end position="36"/>
    </location>
</feature>
<dbReference type="Proteomes" id="UP000033187">
    <property type="component" value="Chromosome 1"/>
</dbReference>
<name>A0A0D6JCP1_9HYPH</name>
<dbReference type="EMBL" id="LN829119">
    <property type="protein sequence ID" value="CPR17048.1"/>
    <property type="molecule type" value="Genomic_DNA"/>
</dbReference>
<dbReference type="KEGG" id="fil:BN1229_v1_1079"/>